<dbReference type="GO" id="GO:0019783">
    <property type="term" value="F:ubiquitin-like protein peptidase activity"/>
    <property type="evidence" value="ECO:0007669"/>
    <property type="project" value="UniProtKB-ARBA"/>
</dbReference>
<dbReference type="Proteomes" id="UP001215280">
    <property type="component" value="Unassembled WGS sequence"/>
</dbReference>
<reference evidence="5" key="1">
    <citation type="submission" date="2023-03" db="EMBL/GenBank/DDBJ databases">
        <title>Massive genome expansion in bonnet fungi (Mycena s.s.) driven by repeated elements and novel gene families across ecological guilds.</title>
        <authorList>
            <consortium name="Lawrence Berkeley National Laboratory"/>
            <person name="Harder C.B."/>
            <person name="Miyauchi S."/>
            <person name="Viragh M."/>
            <person name="Kuo A."/>
            <person name="Thoen E."/>
            <person name="Andreopoulos B."/>
            <person name="Lu D."/>
            <person name="Skrede I."/>
            <person name="Drula E."/>
            <person name="Henrissat B."/>
            <person name="Morin E."/>
            <person name="Kohler A."/>
            <person name="Barry K."/>
            <person name="LaButti K."/>
            <person name="Morin E."/>
            <person name="Salamov A."/>
            <person name="Lipzen A."/>
            <person name="Mereny Z."/>
            <person name="Hegedus B."/>
            <person name="Baldrian P."/>
            <person name="Stursova M."/>
            <person name="Weitz H."/>
            <person name="Taylor A."/>
            <person name="Grigoriev I.V."/>
            <person name="Nagy L.G."/>
            <person name="Martin F."/>
            <person name="Kauserud H."/>
        </authorList>
    </citation>
    <scope>NUCLEOTIDE SEQUENCE</scope>
    <source>
        <strain evidence="5">CBHHK188m</strain>
    </source>
</reference>
<comment type="caution">
    <text evidence="5">The sequence shown here is derived from an EMBL/GenBank/DDBJ whole genome shotgun (WGS) entry which is preliminary data.</text>
</comment>
<accession>A0AAD7ISG7</accession>
<evidence type="ECO:0000256" key="2">
    <source>
        <dbReference type="ARBA" id="ARBA00022670"/>
    </source>
</evidence>
<evidence type="ECO:0000259" key="4">
    <source>
        <dbReference type="PROSITE" id="PS50600"/>
    </source>
</evidence>
<name>A0AAD7ISG7_9AGAR</name>
<evidence type="ECO:0000313" key="6">
    <source>
        <dbReference type="Proteomes" id="UP001215280"/>
    </source>
</evidence>
<comment type="similarity">
    <text evidence="1">Belongs to the peptidase C48 family.</text>
</comment>
<feature type="domain" description="Ubiquitin-like protease family profile" evidence="4">
    <location>
        <begin position="1"/>
        <end position="186"/>
    </location>
</feature>
<dbReference type="EMBL" id="JARJLG010000085">
    <property type="protein sequence ID" value="KAJ7749536.1"/>
    <property type="molecule type" value="Genomic_DNA"/>
</dbReference>
<organism evidence="5 6">
    <name type="scientific">Mycena maculata</name>
    <dbReference type="NCBI Taxonomy" id="230809"/>
    <lineage>
        <taxon>Eukaryota</taxon>
        <taxon>Fungi</taxon>
        <taxon>Dikarya</taxon>
        <taxon>Basidiomycota</taxon>
        <taxon>Agaricomycotina</taxon>
        <taxon>Agaricomycetes</taxon>
        <taxon>Agaricomycetidae</taxon>
        <taxon>Agaricales</taxon>
        <taxon>Marasmiineae</taxon>
        <taxon>Mycenaceae</taxon>
        <taxon>Mycena</taxon>
    </lineage>
</organism>
<keyword evidence="2" id="KW-0645">Protease</keyword>
<keyword evidence="6" id="KW-1185">Reference proteome</keyword>
<keyword evidence="3" id="KW-0378">Hydrolase</keyword>
<evidence type="ECO:0000256" key="3">
    <source>
        <dbReference type="ARBA" id="ARBA00022801"/>
    </source>
</evidence>
<evidence type="ECO:0000313" key="5">
    <source>
        <dbReference type="EMBL" id="KAJ7749536.1"/>
    </source>
</evidence>
<gene>
    <name evidence="5" type="ORF">DFH07DRAFT_746597</name>
</gene>
<dbReference type="GO" id="GO:0008234">
    <property type="term" value="F:cysteine-type peptidase activity"/>
    <property type="evidence" value="ECO:0007669"/>
    <property type="project" value="InterPro"/>
</dbReference>
<dbReference type="SUPFAM" id="SSF54001">
    <property type="entry name" value="Cysteine proteinases"/>
    <property type="match status" value="1"/>
</dbReference>
<dbReference type="InterPro" id="IPR038765">
    <property type="entry name" value="Papain-like_cys_pep_sf"/>
</dbReference>
<dbReference type="AlphaFoldDB" id="A0AAD7ISG7"/>
<dbReference type="PROSITE" id="PS50600">
    <property type="entry name" value="ULP_PROTEASE"/>
    <property type="match status" value="1"/>
</dbReference>
<proteinExistence type="inferred from homology"/>
<dbReference type="InterPro" id="IPR003653">
    <property type="entry name" value="Peptidase_C48_C"/>
</dbReference>
<protein>
    <recommendedName>
        <fullName evidence="4">Ubiquitin-like protease family profile domain-containing protein</fullName>
    </recommendedName>
</protein>
<dbReference type="GO" id="GO:0006508">
    <property type="term" value="P:proteolysis"/>
    <property type="evidence" value="ECO:0007669"/>
    <property type="project" value="UniProtKB-KW"/>
</dbReference>
<sequence>MPWGWAKPPGLSNGEPLYHLSRFLGPNWLTGSQQNDMLELLRHKVDDDGILSQKIRILGVALAPKLLEAHAASGQTYRNAQSFRWLRDAADDLVRNKAALITTAHLGEIKNEPHWIGLVFDLSQPTGKILYGDSFGDPIPASLLAACLWWMGEHTQAHLELDKLPIASQRDGFSCGMLVDNAHQHFVDPAIPLSKAGGNFAHARLTTFNKIGQWALERVSLPLITSSAH</sequence>
<dbReference type="Gene3D" id="3.40.395.10">
    <property type="entry name" value="Adenoviral Proteinase, Chain A"/>
    <property type="match status" value="1"/>
</dbReference>
<evidence type="ECO:0000256" key="1">
    <source>
        <dbReference type="ARBA" id="ARBA00005234"/>
    </source>
</evidence>